<reference evidence="2 3" key="1">
    <citation type="submission" date="2016-07" db="EMBL/GenBank/DDBJ databases">
        <title>Characterization of isolates of Eisenbergiella tayi derived from blood cultures, using whole genome sequencing.</title>
        <authorList>
            <person name="Burdz T."/>
            <person name="Wiebe D."/>
            <person name="Huynh C."/>
            <person name="Bernard K."/>
        </authorList>
    </citation>
    <scope>NUCLEOTIDE SEQUENCE [LARGE SCALE GENOMIC DNA]</scope>
    <source>
        <strain evidence="2 3">NML 120489</strain>
    </source>
</reference>
<feature type="region of interest" description="Disordered" evidence="1">
    <location>
        <begin position="1"/>
        <end position="54"/>
    </location>
</feature>
<protein>
    <recommendedName>
        <fullName evidence="4">DUF4280 domain-containing protein</fullName>
    </recommendedName>
</protein>
<gene>
    <name evidence="2" type="ORF">BEH84_03443</name>
</gene>
<feature type="compositionally biased region" description="Basic and acidic residues" evidence="1">
    <location>
        <begin position="34"/>
        <end position="45"/>
    </location>
</feature>
<accession>A0A1E3AQW1</accession>
<organism evidence="2 3">
    <name type="scientific">Eisenbergiella tayi</name>
    <dbReference type="NCBI Taxonomy" id="1432052"/>
    <lineage>
        <taxon>Bacteria</taxon>
        <taxon>Bacillati</taxon>
        <taxon>Bacillota</taxon>
        <taxon>Clostridia</taxon>
        <taxon>Lachnospirales</taxon>
        <taxon>Lachnospiraceae</taxon>
        <taxon>Eisenbergiella</taxon>
    </lineage>
</organism>
<evidence type="ECO:0000256" key="1">
    <source>
        <dbReference type="SAM" id="MobiDB-lite"/>
    </source>
</evidence>
<evidence type="ECO:0008006" key="4">
    <source>
        <dbReference type="Google" id="ProtNLM"/>
    </source>
</evidence>
<comment type="caution">
    <text evidence="2">The sequence shown here is derived from an EMBL/GenBank/DDBJ whole genome shotgun (WGS) entry which is preliminary data.</text>
</comment>
<evidence type="ECO:0000313" key="2">
    <source>
        <dbReference type="EMBL" id="ODM11014.1"/>
    </source>
</evidence>
<sequence>MSETDKTTQAGEGKDYAAQIKSQQEEWDALGEDGQEKFMEQKEAIEAEDADEEESAAIIKEHLIQHNENKKNPAYLVRGAELMCSQGSNKRMMNLSPCHGVYIKAHAVVHELDCIQGDEENITWFGICTPGEELETEQIQLIGDDGKKCHGKKCKPHILGTWLESYDQTKIVDNGNKLPKEDGEIEGCNTLTMDSFLVCKHGGIIMPINSGQDREVGAEEFDYATEEERVEALNRVQKGCTGEEEEMDCEDLLYMKLENQAERNVHGSEYEKEDMNEDNGSSDYSTGAPYMSKEGMMALMELEVLNEYSLKKGYLVVENGRLIGIKPHLVGDGGITVGFGDYLSKNDLTFYEEKGYHLSTQESDFNQIKDVVIPVEVCFEKFLADVDSCYKSLKKQIDDGELRELSQQEMDALMIGKYQTGSLGADVQTKVNANAGKDELKDEYMENRAKYKDRIDTELDIYFDGNYEVAGGLGSTIVVDEWEKHEKN</sequence>
<dbReference type="EMBL" id="MCGI01000003">
    <property type="protein sequence ID" value="ODM11014.1"/>
    <property type="molecule type" value="Genomic_DNA"/>
</dbReference>
<dbReference type="Pfam" id="PF14107">
    <property type="entry name" value="DUF4280"/>
    <property type="match status" value="1"/>
</dbReference>
<evidence type="ECO:0000313" key="3">
    <source>
        <dbReference type="Proteomes" id="UP000095003"/>
    </source>
</evidence>
<proteinExistence type="predicted"/>
<dbReference type="RefSeq" id="WP_069157711.1">
    <property type="nucleotide sequence ID" value="NZ_JAYAZY010000013.1"/>
</dbReference>
<dbReference type="Proteomes" id="UP000095003">
    <property type="component" value="Unassembled WGS sequence"/>
</dbReference>
<dbReference type="InterPro" id="IPR025460">
    <property type="entry name" value="DUF4280"/>
</dbReference>
<dbReference type="AlphaFoldDB" id="A0A1E3AQW1"/>
<name>A0A1E3AQW1_9FIRM</name>